<dbReference type="PANTHER" id="PTHR43685">
    <property type="entry name" value="GLYCOSYLTRANSFERASE"/>
    <property type="match status" value="1"/>
</dbReference>
<gene>
    <name evidence="2" type="ORF">C8P68_101818</name>
</gene>
<reference evidence="2 3" key="1">
    <citation type="submission" date="2018-04" db="EMBL/GenBank/DDBJ databases">
        <title>Genomic Encyclopedia of Archaeal and Bacterial Type Strains, Phase II (KMG-II): from individual species to whole genera.</title>
        <authorList>
            <person name="Goeker M."/>
        </authorList>
    </citation>
    <scope>NUCLEOTIDE SEQUENCE [LARGE SCALE GENOMIC DNA]</scope>
    <source>
        <strain evidence="2 3">DSM 26809</strain>
    </source>
</reference>
<dbReference type="SUPFAM" id="SSF53448">
    <property type="entry name" value="Nucleotide-diphospho-sugar transferases"/>
    <property type="match status" value="1"/>
</dbReference>
<accession>A0A2T5JGL3</accession>
<comment type="caution">
    <text evidence="2">The sequence shown here is derived from an EMBL/GenBank/DDBJ whole genome shotgun (WGS) entry which is preliminary data.</text>
</comment>
<evidence type="ECO:0000313" key="3">
    <source>
        <dbReference type="Proteomes" id="UP000244168"/>
    </source>
</evidence>
<keyword evidence="3" id="KW-1185">Reference proteome</keyword>
<name>A0A2T5JGL3_9SPHI</name>
<dbReference type="InterPro" id="IPR001173">
    <property type="entry name" value="Glyco_trans_2-like"/>
</dbReference>
<sequence length="318" mass="36478">MKIAATVVTFNRLDKLMECITAIRSQSVRPDMIVVVNNSSTDNTLNWLNEQRDIHTFTQANLGSGGGQHAAMKIACELGCDWVWSMDDDGAPHKHALKYLIEATTVKPDAKVFNSIVLDTCDKDTIAFAYRWKGNMYKGAAGELHTSYNRLLSKVSEDWILEGNPQFFNSTFINKEVISQIGLPLTELFIRGDEIEFIYRVQQAGFETYTVLKSIMYHPHPPEKNFMFLGRSINYEEVNSFKRYYSVRNAIISTKFYLKKSTLTVFKIFLRELVIIICTSKKNQLRENLTVLMKATRNAGRFDIKSEILKSQLRIEKV</sequence>
<evidence type="ECO:0000259" key="1">
    <source>
        <dbReference type="Pfam" id="PF00535"/>
    </source>
</evidence>
<dbReference type="PANTHER" id="PTHR43685:SF2">
    <property type="entry name" value="GLYCOSYLTRANSFERASE 2-LIKE DOMAIN-CONTAINING PROTEIN"/>
    <property type="match status" value="1"/>
</dbReference>
<dbReference type="EMBL" id="QAOQ01000001">
    <property type="protein sequence ID" value="PTR01583.1"/>
    <property type="molecule type" value="Genomic_DNA"/>
</dbReference>
<keyword evidence="2" id="KW-0808">Transferase</keyword>
<dbReference type="InterPro" id="IPR029044">
    <property type="entry name" value="Nucleotide-diphossugar_trans"/>
</dbReference>
<dbReference type="GO" id="GO:0016740">
    <property type="term" value="F:transferase activity"/>
    <property type="evidence" value="ECO:0007669"/>
    <property type="project" value="UniProtKB-KW"/>
</dbReference>
<feature type="domain" description="Glycosyltransferase 2-like" evidence="1">
    <location>
        <begin position="7"/>
        <end position="130"/>
    </location>
</feature>
<evidence type="ECO:0000313" key="2">
    <source>
        <dbReference type="EMBL" id="PTR01583.1"/>
    </source>
</evidence>
<proteinExistence type="predicted"/>
<dbReference type="RefSeq" id="WP_107826959.1">
    <property type="nucleotide sequence ID" value="NZ_CP160205.1"/>
</dbReference>
<protein>
    <submittedName>
        <fullName evidence="2">GT2 family glycosyltransferase</fullName>
    </submittedName>
</protein>
<dbReference type="OrthoDB" id="9771846at2"/>
<dbReference type="InterPro" id="IPR050834">
    <property type="entry name" value="Glycosyltransf_2"/>
</dbReference>
<dbReference type="Gene3D" id="3.90.550.10">
    <property type="entry name" value="Spore Coat Polysaccharide Biosynthesis Protein SpsA, Chain A"/>
    <property type="match status" value="1"/>
</dbReference>
<organism evidence="2 3">
    <name type="scientific">Mucilaginibacter yixingensis</name>
    <dbReference type="NCBI Taxonomy" id="1295612"/>
    <lineage>
        <taxon>Bacteria</taxon>
        <taxon>Pseudomonadati</taxon>
        <taxon>Bacteroidota</taxon>
        <taxon>Sphingobacteriia</taxon>
        <taxon>Sphingobacteriales</taxon>
        <taxon>Sphingobacteriaceae</taxon>
        <taxon>Mucilaginibacter</taxon>
    </lineage>
</organism>
<dbReference type="Proteomes" id="UP000244168">
    <property type="component" value="Unassembled WGS sequence"/>
</dbReference>
<dbReference type="AlphaFoldDB" id="A0A2T5JGL3"/>
<dbReference type="Pfam" id="PF00535">
    <property type="entry name" value="Glycos_transf_2"/>
    <property type="match status" value="1"/>
</dbReference>